<gene>
    <name evidence="1" type="ORF">LNTAR_10181</name>
</gene>
<name>A6DII9_9BACT</name>
<comment type="caution">
    <text evidence="1">The sequence shown here is derived from an EMBL/GenBank/DDBJ whole genome shotgun (WGS) entry which is preliminary data.</text>
</comment>
<sequence length="510" mass="60317">MTKLINIFFIAITSSIITVSCSSEKELTAKQKVVDTEQRVNAVVEDIRDIDITNIMKKIESKTSTFMRFDEMINHFSTHSDAQYTIVKMVSTKDPSIYSIFFAFNKDGKLEVFENITNSSLMILTKYYGKSEYLKQIEKINDLTNYLTPIESEYRENQTEKYKMASLPVDVSKFDIQNLLKLDENNQIIMEVVNNQKELITNVEKRHTQHLIEVKRKNEERITKLTLENTKAKIQFLSTGANEQLALRNSLTAFNKKESDDFWDSLYIDYSCISAKQVFYTSTKLKGISHEEINLIRNTYVNLLKIKDDQKHWIETIRKEGSTHTKKYNQLVQDYKDLKAMKELARIEAVKNAQDDFKKEFIKINKMLKEGDKVEIRNYRFKYTGTLRDISTTFVRIGPHLLYRRDMPKEYELKIYQDTYDKAIDKYCRIQSINLKEELKKKDEILLKSHKLTQSITDTKNELKYLREWYNKLTRYKPEPFDLKLETITDYEIKLGYNFLKNIKAKSEDI</sequence>
<protein>
    <recommendedName>
        <fullName evidence="3">Lipoprotein</fullName>
    </recommendedName>
</protein>
<evidence type="ECO:0000313" key="1">
    <source>
        <dbReference type="EMBL" id="EDM28275.1"/>
    </source>
</evidence>
<dbReference type="STRING" id="313628.LNTAR_10181"/>
<proteinExistence type="predicted"/>
<evidence type="ECO:0000313" key="2">
    <source>
        <dbReference type="Proteomes" id="UP000004947"/>
    </source>
</evidence>
<dbReference type="AlphaFoldDB" id="A6DII9"/>
<accession>A6DII9</accession>
<evidence type="ECO:0008006" key="3">
    <source>
        <dbReference type="Google" id="ProtNLM"/>
    </source>
</evidence>
<dbReference type="Proteomes" id="UP000004947">
    <property type="component" value="Unassembled WGS sequence"/>
</dbReference>
<dbReference type="EMBL" id="ABCK01000005">
    <property type="protein sequence ID" value="EDM28275.1"/>
    <property type="molecule type" value="Genomic_DNA"/>
</dbReference>
<keyword evidence="2" id="KW-1185">Reference proteome</keyword>
<dbReference type="RefSeq" id="WP_007277720.1">
    <property type="nucleotide sequence ID" value="NZ_ABCK01000005.1"/>
</dbReference>
<organism evidence="1 2">
    <name type="scientific">Lentisphaera araneosa HTCC2155</name>
    <dbReference type="NCBI Taxonomy" id="313628"/>
    <lineage>
        <taxon>Bacteria</taxon>
        <taxon>Pseudomonadati</taxon>
        <taxon>Lentisphaerota</taxon>
        <taxon>Lentisphaeria</taxon>
        <taxon>Lentisphaerales</taxon>
        <taxon>Lentisphaeraceae</taxon>
        <taxon>Lentisphaera</taxon>
    </lineage>
</organism>
<reference evidence="1 2" key="1">
    <citation type="journal article" date="2010" name="J. Bacteriol.">
        <title>Genome sequence of Lentisphaera araneosa HTCC2155T, the type species of the order Lentisphaerales in the phylum Lentisphaerae.</title>
        <authorList>
            <person name="Thrash J.C."/>
            <person name="Cho J.C."/>
            <person name="Vergin K.L."/>
            <person name="Morris R.M."/>
            <person name="Giovannoni S.J."/>
        </authorList>
    </citation>
    <scope>NUCLEOTIDE SEQUENCE [LARGE SCALE GENOMIC DNA]</scope>
    <source>
        <strain evidence="1 2">HTCC2155</strain>
    </source>
</reference>
<dbReference type="PROSITE" id="PS51257">
    <property type="entry name" value="PROKAR_LIPOPROTEIN"/>
    <property type="match status" value="1"/>
</dbReference>